<dbReference type="Gene3D" id="3.40.50.1820">
    <property type="entry name" value="alpha/beta hydrolase"/>
    <property type="match status" value="1"/>
</dbReference>
<gene>
    <name evidence="2" type="ordered locus">PCC7424_1212</name>
</gene>
<dbReference type="InterPro" id="IPR029058">
    <property type="entry name" value="AB_hydrolase_fold"/>
</dbReference>
<dbReference type="HOGENOM" id="CLU_054590_7_3_3"/>
<dbReference type="InterPro" id="IPR051049">
    <property type="entry name" value="Dienelactone_hydrolase-like"/>
</dbReference>
<dbReference type="InterPro" id="IPR002925">
    <property type="entry name" value="Dienelactn_hydro"/>
</dbReference>
<reference evidence="3" key="1">
    <citation type="journal article" date="2011" name="MBio">
        <title>Novel metabolic attributes of the genus Cyanothece, comprising a group of unicellular nitrogen-fixing Cyanobacteria.</title>
        <authorList>
            <person name="Bandyopadhyay A."/>
            <person name="Elvitigala T."/>
            <person name="Welsh E."/>
            <person name="Stockel J."/>
            <person name="Liberton M."/>
            <person name="Min H."/>
            <person name="Sherman L.A."/>
            <person name="Pakrasi H.B."/>
        </authorList>
    </citation>
    <scope>NUCLEOTIDE SEQUENCE [LARGE SCALE GENOMIC DNA]</scope>
    <source>
        <strain evidence="3">PCC 7424</strain>
    </source>
</reference>
<dbReference type="OrthoDB" id="9787933at2"/>
<dbReference type="RefSeq" id="WP_012598606.1">
    <property type="nucleotide sequence ID" value="NC_011729.1"/>
</dbReference>
<dbReference type="Pfam" id="PF01738">
    <property type="entry name" value="DLH"/>
    <property type="match status" value="1"/>
</dbReference>
<dbReference type="PANTHER" id="PTHR46623:SF6">
    <property type="entry name" value="ALPHA_BETA-HYDROLASES SUPERFAMILY PROTEIN"/>
    <property type="match status" value="1"/>
</dbReference>
<evidence type="ECO:0000313" key="2">
    <source>
        <dbReference type="EMBL" id="ACK69660.1"/>
    </source>
</evidence>
<accession>B7K792</accession>
<sequence>MTTLDIDTQAVKIQNGDLAIDAYLATPFEEGAFPGIIVVQEIFGVNDHIRDITRRFAREGYVAIAPAIYQRQVPGFERGYTEKDIEIGRMYKEQTKASELIGDIQATIDYLYTLPQVKPGGVGTIGFCFGGHVVYLVAVLDEIKATASFYGAAIVNSTPGGGEPTLSRTKEIKGTLYGFFGLEDPLIPNEQVDEIEAELKKQQISHRIFRYPKADHGFMCDQRGSYNPEAASDAWKQVLELFNMTLKK</sequence>
<dbReference type="SUPFAM" id="SSF53474">
    <property type="entry name" value="alpha/beta-Hydrolases"/>
    <property type="match status" value="1"/>
</dbReference>
<evidence type="ECO:0000313" key="3">
    <source>
        <dbReference type="Proteomes" id="UP000002384"/>
    </source>
</evidence>
<dbReference type="AlphaFoldDB" id="B7K792"/>
<dbReference type="PANTHER" id="PTHR46623">
    <property type="entry name" value="CARBOXYMETHYLENEBUTENOLIDASE-RELATED"/>
    <property type="match status" value="1"/>
</dbReference>
<evidence type="ECO:0000259" key="1">
    <source>
        <dbReference type="Pfam" id="PF01738"/>
    </source>
</evidence>
<feature type="domain" description="Dienelactone hydrolase" evidence="1">
    <location>
        <begin position="20"/>
        <end position="244"/>
    </location>
</feature>
<dbReference type="Proteomes" id="UP000002384">
    <property type="component" value="Chromosome"/>
</dbReference>
<dbReference type="KEGG" id="cyc:PCC7424_1212"/>
<dbReference type="EMBL" id="CP001291">
    <property type="protein sequence ID" value="ACK69660.1"/>
    <property type="molecule type" value="Genomic_DNA"/>
</dbReference>
<keyword evidence="3" id="KW-1185">Reference proteome</keyword>
<proteinExistence type="predicted"/>
<keyword evidence="2" id="KW-0378">Hydrolase</keyword>
<protein>
    <submittedName>
        <fullName evidence="2">Carboxymethylenebutenolidase</fullName>
        <ecNumber evidence="2">3.1.1.45</ecNumber>
    </submittedName>
</protein>
<dbReference type="eggNOG" id="COG0412">
    <property type="taxonomic scope" value="Bacteria"/>
</dbReference>
<dbReference type="EC" id="3.1.1.45" evidence="2"/>
<dbReference type="GO" id="GO:0008806">
    <property type="term" value="F:carboxymethylenebutenolidase activity"/>
    <property type="evidence" value="ECO:0007669"/>
    <property type="project" value="UniProtKB-EC"/>
</dbReference>
<dbReference type="STRING" id="65393.PCC7424_1212"/>
<name>B7K792_GLOC7</name>
<organism evidence="2 3">
    <name type="scientific">Gloeothece citriformis (strain PCC 7424)</name>
    <name type="common">Cyanothece sp. (strain PCC 7424)</name>
    <dbReference type="NCBI Taxonomy" id="65393"/>
    <lineage>
        <taxon>Bacteria</taxon>
        <taxon>Bacillati</taxon>
        <taxon>Cyanobacteriota</taxon>
        <taxon>Cyanophyceae</taxon>
        <taxon>Oscillatoriophycideae</taxon>
        <taxon>Chroococcales</taxon>
        <taxon>Aphanothecaceae</taxon>
        <taxon>Gloeothece</taxon>
        <taxon>Gloeothece citriformis</taxon>
    </lineage>
</organism>